<keyword evidence="1" id="KW-0813">Transport</keyword>
<dbReference type="InterPro" id="IPR027417">
    <property type="entry name" value="P-loop_NTPase"/>
</dbReference>
<proteinExistence type="predicted"/>
<dbReference type="SUPFAM" id="SSF52540">
    <property type="entry name" value="P-loop containing nucleoside triphosphate hydrolases"/>
    <property type="match status" value="1"/>
</dbReference>
<evidence type="ECO:0000313" key="6">
    <source>
        <dbReference type="EMBL" id="NJP68103.1"/>
    </source>
</evidence>
<dbReference type="PROSITE" id="PS00211">
    <property type="entry name" value="ABC_TRANSPORTER_1"/>
    <property type="match status" value="1"/>
</dbReference>
<keyword evidence="7" id="KW-1185">Reference proteome</keyword>
<feature type="compositionally biased region" description="Basic and acidic residues" evidence="4">
    <location>
        <begin position="413"/>
        <end position="431"/>
    </location>
</feature>
<keyword evidence="2" id="KW-0547">Nucleotide-binding</keyword>
<dbReference type="GO" id="GO:0005524">
    <property type="term" value="F:ATP binding"/>
    <property type="evidence" value="ECO:0007669"/>
    <property type="project" value="UniProtKB-KW"/>
</dbReference>
<dbReference type="CDD" id="cd03257">
    <property type="entry name" value="ABC_NikE_OppD_transporters"/>
    <property type="match status" value="1"/>
</dbReference>
<dbReference type="Pfam" id="PF08352">
    <property type="entry name" value="oligo_HPY"/>
    <property type="match status" value="2"/>
</dbReference>
<accession>A0ABX1ATL1</accession>
<dbReference type="PANTHER" id="PTHR43776">
    <property type="entry name" value="TRANSPORT ATP-BINDING PROTEIN"/>
    <property type="match status" value="1"/>
</dbReference>
<evidence type="ECO:0000259" key="5">
    <source>
        <dbReference type="PROSITE" id="PS50893"/>
    </source>
</evidence>
<name>A0ABX1ATL1_9ACTN</name>
<dbReference type="SMART" id="SM00382">
    <property type="entry name" value="AAA"/>
    <property type="match status" value="1"/>
</dbReference>
<comment type="caution">
    <text evidence="6">The sequence shown here is derived from an EMBL/GenBank/DDBJ whole genome shotgun (WGS) entry which is preliminary data.</text>
</comment>
<evidence type="ECO:0000256" key="2">
    <source>
        <dbReference type="ARBA" id="ARBA00022741"/>
    </source>
</evidence>
<dbReference type="InterPro" id="IPR013563">
    <property type="entry name" value="Oligopep_ABC_C"/>
</dbReference>
<dbReference type="InterPro" id="IPR017871">
    <property type="entry name" value="ABC_transporter-like_CS"/>
</dbReference>
<organism evidence="6 7">
    <name type="scientific">Streptomyces spiramenti</name>
    <dbReference type="NCBI Taxonomy" id="2720606"/>
    <lineage>
        <taxon>Bacteria</taxon>
        <taxon>Bacillati</taxon>
        <taxon>Actinomycetota</taxon>
        <taxon>Actinomycetes</taxon>
        <taxon>Kitasatosporales</taxon>
        <taxon>Streptomycetaceae</taxon>
        <taxon>Streptomyces</taxon>
    </lineage>
</organism>
<dbReference type="InterPro" id="IPR003593">
    <property type="entry name" value="AAA+_ATPase"/>
</dbReference>
<dbReference type="InterPro" id="IPR003439">
    <property type="entry name" value="ABC_transporter-like_ATP-bd"/>
</dbReference>
<evidence type="ECO:0000256" key="4">
    <source>
        <dbReference type="SAM" id="MobiDB-lite"/>
    </source>
</evidence>
<dbReference type="EMBL" id="JAAVJB010000170">
    <property type="protein sequence ID" value="NJP68103.1"/>
    <property type="molecule type" value="Genomic_DNA"/>
</dbReference>
<dbReference type="InterPro" id="IPR050319">
    <property type="entry name" value="ABC_transp_ATP-bind"/>
</dbReference>
<gene>
    <name evidence="6" type="ORF">HCJ92_17800</name>
</gene>
<protein>
    <submittedName>
        <fullName evidence="6">ABC transporter ATP-binding protein</fullName>
    </submittedName>
</protein>
<evidence type="ECO:0000256" key="1">
    <source>
        <dbReference type="ARBA" id="ARBA00022448"/>
    </source>
</evidence>
<feature type="region of interest" description="Disordered" evidence="4">
    <location>
        <begin position="284"/>
        <end position="313"/>
    </location>
</feature>
<sequence>MSSPAADPPATGNEVVLEARGLTKHFRVRSGLRGLARRGPRPVVHAVDDVTLRLRRGTVTAVVGESGSGKSTIARLLAQLYPATGGELLLDGKDARAKGGRAFRAYCRDVQMIFQDPFGSLNPVHTVRYHLTRALRIHGRGGSNAAELETALTGLLGRVHLTPAARYLDVFPHELSGGQRQRVAIARAMAAQPRVLLADEPVSMLDVSIRLGILNLLRDLKEGMRLAILYITHDIASARYFADETMVMYAGRLVEGGDSETVTQRPAHPYTQLLIASAPDPDRIAEGVGPTAAPPADPDAALPAALAGGGDDAHAVAEHEAAVVAEAEAENDAPGEPPSLITPPAGCRFHPRCPKAMARCRTEAPPRFAVADDQWAACWLYEGRPLAPDLTDGPGIHSAAATHAAPDGGQGVDRQRADRLAKTGDRGEGAA</sequence>
<reference evidence="6 7" key="1">
    <citation type="submission" date="2020-03" db="EMBL/GenBank/DDBJ databases">
        <title>Draft genome of Streptomyces sp. ventii, isolated from the Axial Seamount in the Pacific Ocean, and resequencing of the two type strains Streptomyces lonarensis strain NCL 716 and Streptomyces bohaiensis strain 11A07.</title>
        <authorList>
            <person name="Loughran R.M."/>
            <person name="Pfannmuller K.M."/>
            <person name="Wasson B.J."/>
            <person name="Deadmond M.C."/>
            <person name="Paddock B.E."/>
            <person name="Koyack M.J."/>
            <person name="Gallegos D.A."/>
            <person name="Mitchell E.A."/>
            <person name="Ushijima B."/>
            <person name="Saw J.H."/>
            <person name="Mcphail K.L."/>
            <person name="Videau P."/>
        </authorList>
    </citation>
    <scope>NUCLEOTIDE SEQUENCE [LARGE SCALE GENOMIC DNA]</scope>
    <source>
        <strain evidence="7">5675061</strain>
    </source>
</reference>
<dbReference type="Pfam" id="PF00005">
    <property type="entry name" value="ABC_tran"/>
    <property type="match status" value="1"/>
</dbReference>
<feature type="domain" description="ABC transporter" evidence="5">
    <location>
        <begin position="30"/>
        <end position="275"/>
    </location>
</feature>
<keyword evidence="3 6" id="KW-0067">ATP-binding</keyword>
<dbReference type="Gene3D" id="3.40.50.300">
    <property type="entry name" value="P-loop containing nucleotide triphosphate hydrolases"/>
    <property type="match status" value="1"/>
</dbReference>
<dbReference type="NCBIfam" id="TIGR01727">
    <property type="entry name" value="oligo_HPY"/>
    <property type="match status" value="1"/>
</dbReference>
<evidence type="ECO:0000313" key="7">
    <source>
        <dbReference type="Proteomes" id="UP000746503"/>
    </source>
</evidence>
<evidence type="ECO:0000256" key="3">
    <source>
        <dbReference type="ARBA" id="ARBA00022840"/>
    </source>
</evidence>
<feature type="region of interest" description="Disordered" evidence="4">
    <location>
        <begin position="392"/>
        <end position="431"/>
    </location>
</feature>
<dbReference type="PANTHER" id="PTHR43776:SF8">
    <property type="entry name" value="ABC TRANSPORTER, ATP-BINDING PROTEIN"/>
    <property type="match status" value="1"/>
</dbReference>
<dbReference type="PROSITE" id="PS50893">
    <property type="entry name" value="ABC_TRANSPORTER_2"/>
    <property type="match status" value="1"/>
</dbReference>
<dbReference type="RefSeq" id="WP_167934611.1">
    <property type="nucleotide sequence ID" value="NZ_JAAVJB010000170.1"/>
</dbReference>
<dbReference type="Proteomes" id="UP000746503">
    <property type="component" value="Unassembled WGS sequence"/>
</dbReference>